<organism evidence="3 4">
    <name type="scientific">Huso huso</name>
    <name type="common">Beluga</name>
    <name type="synonym">Acipenser huso</name>
    <dbReference type="NCBI Taxonomy" id="61971"/>
    <lineage>
        <taxon>Eukaryota</taxon>
        <taxon>Metazoa</taxon>
        <taxon>Chordata</taxon>
        <taxon>Craniata</taxon>
        <taxon>Vertebrata</taxon>
        <taxon>Euteleostomi</taxon>
        <taxon>Actinopterygii</taxon>
        <taxon>Chondrostei</taxon>
        <taxon>Acipenseriformes</taxon>
        <taxon>Acipenseridae</taxon>
        <taxon>Huso</taxon>
    </lineage>
</organism>
<feature type="compositionally biased region" description="Polar residues" evidence="1">
    <location>
        <begin position="54"/>
        <end position="64"/>
    </location>
</feature>
<gene>
    <name evidence="3" type="ORF">HHUSO_G5391</name>
</gene>
<dbReference type="PANTHER" id="PTHR21437:SF2">
    <property type="entry name" value="ANKYRIN REPEAT AND FIBRONECTIN TYPE-III DOMAIN-CONTAINING PROTEIN 1-LIKE"/>
    <property type="match status" value="1"/>
</dbReference>
<dbReference type="PANTHER" id="PTHR21437">
    <property type="entry name" value="WIDE AWAKE"/>
    <property type="match status" value="1"/>
</dbReference>
<evidence type="ECO:0000256" key="1">
    <source>
        <dbReference type="SAM" id="MobiDB-lite"/>
    </source>
</evidence>
<dbReference type="InterPro" id="IPR039269">
    <property type="entry name" value="ANKFN1"/>
</dbReference>
<dbReference type="InterPro" id="IPR013783">
    <property type="entry name" value="Ig-like_fold"/>
</dbReference>
<evidence type="ECO:0000259" key="2">
    <source>
        <dbReference type="PROSITE" id="PS50853"/>
    </source>
</evidence>
<dbReference type="PROSITE" id="PS50853">
    <property type="entry name" value="FN3"/>
    <property type="match status" value="1"/>
</dbReference>
<reference evidence="3 4" key="1">
    <citation type="submission" date="2021-05" db="EMBL/GenBank/DDBJ databases">
        <authorList>
            <person name="Zahm M."/>
            <person name="Klopp C."/>
            <person name="Cabau C."/>
            <person name="Kuhl H."/>
            <person name="Suciu R."/>
            <person name="Ciorpac M."/>
            <person name="Holostenco D."/>
            <person name="Gessner J."/>
            <person name="Wuertz S."/>
            <person name="Hohne C."/>
            <person name="Stock M."/>
            <person name="Gislard M."/>
            <person name="Lluch J."/>
            <person name="Milhes M."/>
            <person name="Lampietro C."/>
            <person name="Lopez Roques C."/>
            <person name="Donnadieu C."/>
            <person name="Du K."/>
            <person name="Schartl M."/>
            <person name="Guiguen Y."/>
        </authorList>
    </citation>
    <scope>NUCLEOTIDE SEQUENCE [LARGE SCALE GENOMIC DNA]</scope>
    <source>
        <strain evidence="3">Hh-F2</strain>
        <tissue evidence="3">Blood</tissue>
    </source>
</reference>
<dbReference type="Proteomes" id="UP001369086">
    <property type="component" value="Unassembled WGS sequence"/>
</dbReference>
<keyword evidence="4" id="KW-1185">Reference proteome</keyword>
<dbReference type="Pfam" id="PF00041">
    <property type="entry name" value="fn3"/>
    <property type="match status" value="1"/>
</dbReference>
<proteinExistence type="predicted"/>
<dbReference type="EMBL" id="JAHFZB010000004">
    <property type="protein sequence ID" value="KAK6490737.1"/>
    <property type="molecule type" value="Genomic_DNA"/>
</dbReference>
<feature type="domain" description="Fibronectin type-III" evidence="2">
    <location>
        <begin position="215"/>
        <end position="312"/>
    </location>
</feature>
<dbReference type="InterPro" id="IPR003961">
    <property type="entry name" value="FN3_dom"/>
</dbReference>
<evidence type="ECO:0000313" key="3">
    <source>
        <dbReference type="EMBL" id="KAK6490737.1"/>
    </source>
</evidence>
<dbReference type="SMART" id="SM00060">
    <property type="entry name" value="FN3"/>
    <property type="match status" value="1"/>
</dbReference>
<dbReference type="Gene3D" id="2.60.40.10">
    <property type="entry name" value="Immunoglobulins"/>
    <property type="match status" value="1"/>
</dbReference>
<dbReference type="SUPFAM" id="SSF49265">
    <property type="entry name" value="Fibronectin type III"/>
    <property type="match status" value="1"/>
</dbReference>
<protein>
    <submittedName>
        <fullName evidence="3">Ankyrin repeat and fibronectin type-III domain-containing protein 1-like</fullName>
    </submittedName>
</protein>
<dbReference type="CDD" id="cd00063">
    <property type="entry name" value="FN3"/>
    <property type="match status" value="1"/>
</dbReference>
<comment type="caution">
    <text evidence="3">The sequence shown here is derived from an EMBL/GenBank/DDBJ whole genome shotgun (WGS) entry which is preliminary data.</text>
</comment>
<feature type="compositionally biased region" description="Basic and acidic residues" evidence="1">
    <location>
        <begin position="866"/>
        <end position="881"/>
    </location>
</feature>
<feature type="compositionally biased region" description="Low complexity" evidence="1">
    <location>
        <begin position="841"/>
        <end position="861"/>
    </location>
</feature>
<feature type="region of interest" description="Disordered" evidence="1">
    <location>
        <begin position="51"/>
        <end position="70"/>
    </location>
</feature>
<dbReference type="InterPro" id="IPR036116">
    <property type="entry name" value="FN3_sf"/>
</dbReference>
<sequence>MHTTKNRLFQVESTKLLFVGILGDPPQRRRSLGPISPKRLYRNLSVRLRGGASIDQSQPSTTGKMDSGRHNRKSAASYLSLFDAVENEDTQAVHLMLSSAGLLKEDLNGLSSEGLVPMDVAVLTSNTPLVRILSQAGARDNPHLTSAEERGSHLSGLVLEAGRRVLELTREVKEGLQTEEEEGSQKRRELRVWTLRLQLYTRMRDNYQSTVAPGPPSNVAIQVTSETSLMVTFREPTSGPNSGIITQYKVEWSCNESFNPLCGWETVHDLRVLQFSITGLTPGLRYFVQVFAYNVKGWGPAQISSPPSAVPSSWKECCSVIRRRREQERAVTKLLEQVEEPQYRGFFIETSKVLAPSKSLSVSRSLKQLFHSANKFARCLQRGVYLATVFYHKDNILVTAEEQIPLVEIDSCSTSVMQELNWFVKLSCAWKDVQWLQQGMASALSSSSSVLQTRQKILLAVSQLQSALGTADLGQVYYEPLRDQQGNMLLLTLHPYPLPQPPAPLHWTSLASFQRSQRKSSMATGLLQELTAIDTLAAQLKEKLAYHRRSTQTTPPGLYLGFLKLYSSVEQKIQVLVPQKLPNLLCHCQVRENKHVSRVEWEWLQALSSQNQPVDLRSRPPQPPPSVFVRELRAAVIQLLTQLSIPLAKARDYRLYTQEVLQFGDSVSFLLLLPHPEDIWSAPGQHGRVNGFLTLPLHIFELVHFSAYESEFYSRYCQASVLLELDSKLSQQALREALDKREAQRAKERHTQVMVLSQRLEELWREVRWITDALHWYRQGCCGAPLHCFMEASVHIDAGVKPDPALDCPPPAPSSSECSQGPDSPHSSSEEDVVFWPLCGSDSDSPPQPRSSRSQVPSRYYSLRRPGKEPCRGARLPERSLVEWINGPQDS</sequence>
<name>A0ABR1A0Z0_HUSHU</name>
<evidence type="ECO:0000313" key="4">
    <source>
        <dbReference type="Proteomes" id="UP001369086"/>
    </source>
</evidence>
<accession>A0ABR1A0Z0</accession>
<feature type="region of interest" description="Disordered" evidence="1">
    <location>
        <begin position="805"/>
        <end position="891"/>
    </location>
</feature>